<dbReference type="FunFam" id="2.30.38.10:FF:000001">
    <property type="entry name" value="Non-ribosomal peptide synthetase PvdI"/>
    <property type="match status" value="1"/>
</dbReference>
<dbReference type="InterPro" id="IPR010071">
    <property type="entry name" value="AA_adenyl_dom"/>
</dbReference>
<dbReference type="SUPFAM" id="SSF47336">
    <property type="entry name" value="ACP-like"/>
    <property type="match status" value="1"/>
</dbReference>
<dbReference type="PROSITE" id="PS00455">
    <property type="entry name" value="AMP_BINDING"/>
    <property type="match status" value="1"/>
</dbReference>
<dbReference type="Gene3D" id="3.30.559.30">
    <property type="entry name" value="Nonribosomal peptide synthetase, condensation domain"/>
    <property type="match status" value="2"/>
</dbReference>
<dbReference type="FunFam" id="1.10.1200.10:FF:000005">
    <property type="entry name" value="Nonribosomal peptide synthetase 1"/>
    <property type="match status" value="1"/>
</dbReference>
<dbReference type="Pfam" id="PF00501">
    <property type="entry name" value="AMP-binding"/>
    <property type="match status" value="2"/>
</dbReference>
<dbReference type="CDD" id="cd19544">
    <property type="entry name" value="E-C_NRPS"/>
    <property type="match status" value="2"/>
</dbReference>
<dbReference type="PANTHER" id="PTHR45527:SF1">
    <property type="entry name" value="FATTY ACID SYNTHASE"/>
    <property type="match status" value="1"/>
</dbReference>
<dbReference type="FunFam" id="3.40.50.12780:FF:000012">
    <property type="entry name" value="Non-ribosomal peptide synthetase"/>
    <property type="match status" value="1"/>
</dbReference>
<dbReference type="Pfam" id="PF13193">
    <property type="entry name" value="AMP-binding_C"/>
    <property type="match status" value="1"/>
</dbReference>
<dbReference type="SUPFAM" id="SSF56801">
    <property type="entry name" value="Acetyl-CoA synthetase-like"/>
    <property type="match status" value="2"/>
</dbReference>
<feature type="domain" description="Carrier" evidence="5">
    <location>
        <begin position="985"/>
        <end position="1059"/>
    </location>
</feature>
<dbReference type="OrthoDB" id="329835at2759"/>
<sequence length="1687" mass="187889">MLPLINLTQSEIDLVVKHVPGGVSNVQEIYSLSPLQEGILFHHLMATKGDPYLLITCQAFSTRELLDRYLDATQQVVNRHDILRTGFVWEGPSTPVQVVWRQAPLSITELHFDPTDGPIQDQLMRRLDPRQHRIDLTQAPLLRFTVVPDSNGRWFLAELFHHLVADHSTLEAMNIEIKAFMEGRGNTLPVPQPFRNMIAQAISSRSQEDHEKFFTEMLGDIDTPSLPFGLANVYGHGDDVTSAFRLLPQDLNDRLRRQAKRMSVSVASLCHLAWAQVISRTSGEDRVVFGTVLLGRMQSGPGADSAMGLFINTLPLRVDLNGNVHESVLRTHGRLASLLEHEHASLVLAQRCSNVPQGTPLFSSMLNYRHNRPALEGTSNNSGIENLQYNERTNYPLSLSVEDFGTELGLTVDVVHPFDPERICGYMQQSLQSLAEALDHTPDMVAQDLEILPLEERRLLLHTWNTTQQDFPSHQCIHHLFEHQVERTPQATALVFMDQSLSYSELNERANRLAHNLIERGVRPDMCVAICVERSFAMVVGVLAILKAGGAYVPLDPAYASERLRDILTDASPSIVVADKCGQKALGEVSLSSVCVVDPNGVDMDSVLSSSTSNPQVPGLTSHHLMYIIYTSGSTGKAKGVLIEHQGVINLIHGRPEMFGISSSSRALQFTSLSFDHSVSEIFSVLTAGASLHLVPDDIRLDRYRLWNYLERHSITHISITPTLLQDSKDLSPLKTPITFVIMGETLSASLILQVRTIIPNGRIINDYGPTETSVATAVWDCPTNFHGDIVPIGRPLPNKKIYILDKQERPVPLGVVGELYIGGVGVARGYLNRPELTDKVFVPDPFAGDHDARLYKTGDLAQYLPDGNIVFLGRNDHQVKIRGFRIELGEIEARLSEHTKVDTAAVIAIGEGSDRRLVAYVVAKPDDQLVHSLRIHLTSRLPEYMVPAAIVRLDTLPLTSNGKLNRKALPAPDSTAFDLQEYEEPQGEIENRIAQIWADLLHLDQVSRNDNFFALGGHSLLAVQLIERLRRAGLALSVSALFKTSTLSILAESLSEYQEQMIPSNLITPDTTSITPEILPLVSVTQSEIDHIVNQVPSGVANIQDIYSLSPLQEGILFHHLLETKGDPYLLISCTAFKTRELLDRYLDAVQQVVNRHDILRTAFVWENISTPVQVVWRQAPLSITELHFDPIDGPIQDQLMRRLDPRQHRIDLTQAPLLRFTVVRDSDGRWLLAEQLHHLIGDHSTLEVMNIEIKAFMEGRGNMLPVPQPFRNMIAQVRLGRSQEDHEKFFTEMLGDIDTPSLPFGLANVYGHGDDVTTAYRSLPQDLNDRLRQQAKQMGVSVASLCHLAWAQVISRTSGEHRVVFGTVLLGRMQSGPGADSAMGLFINTLPLRVDLNGNVHESVIRTHERLASLLEHEHASLVLAQRCSNVPHGTPLFSSILNYRHHAPSSDLALVDPGIEYLYAQERTNYPLTLSVEDGGTDIGLTVDVVQPLDPERICGYMQQALYSLTETLDHTPDLHSRQLEILPLEERQLLLHTWNSLTMSYPEHQTIHGLFEEQVKHTPQATALVFMDQAMTYTELNVRSNRLAHHLIEIGVRPDMRVAICVERSFAMIIGVLAILKAGGAYVPLDPAFASERLQAILTDTSPSIVVADKSGQKALGDDFLISVRVVNPNDSMLIRFQG</sequence>
<dbReference type="InterPro" id="IPR023213">
    <property type="entry name" value="CAT-like_dom_sf"/>
</dbReference>
<dbReference type="EMBL" id="JAAAHW010003518">
    <property type="protein sequence ID" value="KAF9983058.1"/>
    <property type="molecule type" value="Genomic_DNA"/>
</dbReference>
<dbReference type="Gene3D" id="3.40.50.12780">
    <property type="entry name" value="N-terminal domain of ligase-like"/>
    <property type="match status" value="1"/>
</dbReference>
<gene>
    <name evidence="6" type="ORF">BGZ65_002231</name>
</gene>
<dbReference type="InterPro" id="IPR006162">
    <property type="entry name" value="Ppantetheine_attach_site"/>
</dbReference>
<dbReference type="PROSITE" id="PS50075">
    <property type="entry name" value="CARRIER"/>
    <property type="match status" value="1"/>
</dbReference>
<dbReference type="GO" id="GO:0016874">
    <property type="term" value="F:ligase activity"/>
    <property type="evidence" value="ECO:0007669"/>
    <property type="project" value="UniProtKB-KW"/>
</dbReference>
<dbReference type="InterPro" id="IPR020845">
    <property type="entry name" value="AMP-binding_CS"/>
</dbReference>
<keyword evidence="3" id="KW-0436">Ligase</keyword>
<evidence type="ECO:0000256" key="3">
    <source>
        <dbReference type="ARBA" id="ARBA00022598"/>
    </source>
</evidence>
<dbReference type="Pfam" id="PF00668">
    <property type="entry name" value="Condensation"/>
    <property type="match status" value="2"/>
</dbReference>
<dbReference type="Gene3D" id="3.30.559.10">
    <property type="entry name" value="Chloramphenicol acetyltransferase-like domain"/>
    <property type="match status" value="2"/>
</dbReference>
<organism evidence="6 7">
    <name type="scientific">Modicella reniformis</name>
    <dbReference type="NCBI Taxonomy" id="1440133"/>
    <lineage>
        <taxon>Eukaryota</taxon>
        <taxon>Fungi</taxon>
        <taxon>Fungi incertae sedis</taxon>
        <taxon>Mucoromycota</taxon>
        <taxon>Mortierellomycotina</taxon>
        <taxon>Mortierellomycetes</taxon>
        <taxon>Mortierellales</taxon>
        <taxon>Mortierellaceae</taxon>
        <taxon>Modicella</taxon>
    </lineage>
</organism>
<dbReference type="GO" id="GO:0043041">
    <property type="term" value="P:amino acid activation for nonribosomal peptide biosynthetic process"/>
    <property type="evidence" value="ECO:0007669"/>
    <property type="project" value="TreeGrafter"/>
</dbReference>
<dbReference type="Pfam" id="PF00550">
    <property type="entry name" value="PP-binding"/>
    <property type="match status" value="1"/>
</dbReference>
<evidence type="ECO:0000313" key="7">
    <source>
        <dbReference type="Proteomes" id="UP000749646"/>
    </source>
</evidence>
<dbReference type="InterPro" id="IPR009081">
    <property type="entry name" value="PP-bd_ACP"/>
</dbReference>
<evidence type="ECO:0000256" key="1">
    <source>
        <dbReference type="ARBA" id="ARBA00022450"/>
    </source>
</evidence>
<keyword evidence="2" id="KW-0597">Phosphoprotein</keyword>
<dbReference type="InterPro" id="IPR025110">
    <property type="entry name" value="AMP-bd_C"/>
</dbReference>
<dbReference type="SUPFAM" id="SSF52777">
    <property type="entry name" value="CoA-dependent acyltransferases"/>
    <property type="match status" value="4"/>
</dbReference>
<dbReference type="FunFam" id="3.40.50.980:FF:000001">
    <property type="entry name" value="Non-ribosomal peptide synthetase"/>
    <property type="match status" value="1"/>
</dbReference>
<dbReference type="Gene3D" id="2.30.38.10">
    <property type="entry name" value="Luciferase, Domain 3"/>
    <property type="match status" value="1"/>
</dbReference>
<dbReference type="InterPro" id="IPR036736">
    <property type="entry name" value="ACP-like_sf"/>
</dbReference>
<dbReference type="InterPro" id="IPR042099">
    <property type="entry name" value="ANL_N_sf"/>
</dbReference>
<dbReference type="PANTHER" id="PTHR45527">
    <property type="entry name" value="NONRIBOSOMAL PEPTIDE SYNTHETASE"/>
    <property type="match status" value="1"/>
</dbReference>
<accession>A0A9P6SN93</accession>
<keyword evidence="1" id="KW-0596">Phosphopantetheine</keyword>
<evidence type="ECO:0000256" key="4">
    <source>
        <dbReference type="ARBA" id="ARBA00029454"/>
    </source>
</evidence>
<dbReference type="GO" id="GO:0031177">
    <property type="term" value="F:phosphopantetheine binding"/>
    <property type="evidence" value="ECO:0007669"/>
    <property type="project" value="TreeGrafter"/>
</dbReference>
<dbReference type="InterPro" id="IPR001242">
    <property type="entry name" value="Condensation_dom"/>
</dbReference>
<evidence type="ECO:0000256" key="2">
    <source>
        <dbReference type="ARBA" id="ARBA00022553"/>
    </source>
</evidence>
<dbReference type="Proteomes" id="UP000749646">
    <property type="component" value="Unassembled WGS sequence"/>
</dbReference>
<dbReference type="Gene3D" id="3.30.300.30">
    <property type="match status" value="1"/>
</dbReference>
<dbReference type="Gene3D" id="1.10.1200.10">
    <property type="entry name" value="ACP-like"/>
    <property type="match status" value="1"/>
</dbReference>
<dbReference type="CDD" id="cd05930">
    <property type="entry name" value="A_NRPS"/>
    <property type="match status" value="1"/>
</dbReference>
<proteinExistence type="inferred from homology"/>
<comment type="caution">
    <text evidence="6">The sequence shown here is derived from an EMBL/GenBank/DDBJ whole genome shotgun (WGS) entry which is preliminary data.</text>
</comment>
<dbReference type="InterPro" id="IPR045851">
    <property type="entry name" value="AMP-bd_C_sf"/>
</dbReference>
<dbReference type="GO" id="GO:0005737">
    <property type="term" value="C:cytoplasm"/>
    <property type="evidence" value="ECO:0007669"/>
    <property type="project" value="TreeGrafter"/>
</dbReference>
<evidence type="ECO:0000313" key="6">
    <source>
        <dbReference type="EMBL" id="KAF9983058.1"/>
    </source>
</evidence>
<comment type="similarity">
    <text evidence="4">Belongs to the NRP synthetase family.</text>
</comment>
<name>A0A9P6SN93_9FUNG</name>
<dbReference type="Gene3D" id="3.40.50.980">
    <property type="match status" value="2"/>
</dbReference>
<reference evidence="6" key="1">
    <citation type="journal article" date="2020" name="Fungal Divers.">
        <title>Resolving the Mortierellaceae phylogeny through synthesis of multi-gene phylogenetics and phylogenomics.</title>
        <authorList>
            <person name="Vandepol N."/>
            <person name="Liber J."/>
            <person name="Desiro A."/>
            <person name="Na H."/>
            <person name="Kennedy M."/>
            <person name="Barry K."/>
            <person name="Grigoriev I.V."/>
            <person name="Miller A.N."/>
            <person name="O'Donnell K."/>
            <person name="Stajich J.E."/>
            <person name="Bonito G."/>
        </authorList>
    </citation>
    <scope>NUCLEOTIDE SEQUENCE</scope>
    <source>
        <strain evidence="6">MES-2147</strain>
    </source>
</reference>
<keyword evidence="7" id="KW-1185">Reference proteome</keyword>
<dbReference type="NCBIfam" id="TIGR01733">
    <property type="entry name" value="AA-adenyl-dom"/>
    <property type="match status" value="1"/>
</dbReference>
<dbReference type="PROSITE" id="PS00012">
    <property type="entry name" value="PHOSPHOPANTETHEINE"/>
    <property type="match status" value="1"/>
</dbReference>
<protein>
    <recommendedName>
        <fullName evidence="5">Carrier domain-containing protein</fullName>
    </recommendedName>
</protein>
<evidence type="ECO:0000259" key="5">
    <source>
        <dbReference type="PROSITE" id="PS50075"/>
    </source>
</evidence>
<dbReference type="InterPro" id="IPR000873">
    <property type="entry name" value="AMP-dep_synth/lig_dom"/>
</dbReference>
<dbReference type="GO" id="GO:0044550">
    <property type="term" value="P:secondary metabolite biosynthetic process"/>
    <property type="evidence" value="ECO:0007669"/>
    <property type="project" value="TreeGrafter"/>
</dbReference>
<dbReference type="FunFam" id="3.30.300.30:FF:000010">
    <property type="entry name" value="Enterobactin synthetase component F"/>
    <property type="match status" value="1"/>
</dbReference>